<dbReference type="GO" id="GO:0050118">
    <property type="term" value="F:N-acetyldiaminopimelate deacetylase activity"/>
    <property type="evidence" value="ECO:0007669"/>
    <property type="project" value="UniProtKB-ARBA"/>
</dbReference>
<feature type="binding site" evidence="2">
    <location>
        <position position="141"/>
    </location>
    <ligand>
        <name>Mn(2+)</name>
        <dbReference type="ChEBI" id="CHEBI:29035"/>
        <label>2</label>
    </ligand>
</feature>
<dbReference type="SUPFAM" id="SSF55031">
    <property type="entry name" value="Bacterial exopeptidase dimerisation domain"/>
    <property type="match status" value="1"/>
</dbReference>
<comment type="cofactor">
    <cofactor evidence="2">
        <name>Mn(2+)</name>
        <dbReference type="ChEBI" id="CHEBI:29035"/>
    </cofactor>
    <text evidence="2">The Mn(2+) ion enhances activity.</text>
</comment>
<dbReference type="GO" id="GO:0046872">
    <property type="term" value="F:metal ion binding"/>
    <property type="evidence" value="ECO:0007669"/>
    <property type="project" value="UniProtKB-KW"/>
</dbReference>
<comment type="caution">
    <text evidence="4">The sequence shown here is derived from an EMBL/GenBank/DDBJ whole genome shotgun (WGS) entry which is preliminary data.</text>
</comment>
<reference evidence="4 5" key="1">
    <citation type="submission" date="2019-08" db="EMBL/GenBank/DDBJ databases">
        <title>In-depth cultivation of the pig gut microbiome towards novel bacterial diversity and tailored functional studies.</title>
        <authorList>
            <person name="Wylensek D."/>
            <person name="Hitch T.C.A."/>
            <person name="Clavel T."/>
        </authorList>
    </citation>
    <scope>NUCLEOTIDE SEQUENCE [LARGE SCALE GENOMIC DNA]</scope>
    <source>
        <strain evidence="4 5">Oil+RF-744-WCA-WT-11</strain>
    </source>
</reference>
<feature type="binding site" evidence="2">
    <location>
        <position position="365"/>
    </location>
    <ligand>
        <name>Mn(2+)</name>
        <dbReference type="ChEBI" id="CHEBI:29035"/>
        <label>2</label>
    </ligand>
</feature>
<dbReference type="EMBL" id="VULZ01000002">
    <property type="protein sequence ID" value="MSS14152.1"/>
    <property type="molecule type" value="Genomic_DNA"/>
</dbReference>
<evidence type="ECO:0000256" key="1">
    <source>
        <dbReference type="ARBA" id="ARBA00022801"/>
    </source>
</evidence>
<dbReference type="NCBIfam" id="TIGR01891">
    <property type="entry name" value="amidohydrolases"/>
    <property type="match status" value="1"/>
</dbReference>
<evidence type="ECO:0000313" key="4">
    <source>
        <dbReference type="EMBL" id="MSS14152.1"/>
    </source>
</evidence>
<dbReference type="InterPro" id="IPR011650">
    <property type="entry name" value="Peptidase_M20_dimer"/>
</dbReference>
<keyword evidence="5" id="KW-1185">Reference proteome</keyword>
<dbReference type="CDD" id="cd03886">
    <property type="entry name" value="M20_Acy1"/>
    <property type="match status" value="1"/>
</dbReference>
<evidence type="ECO:0000259" key="3">
    <source>
        <dbReference type="Pfam" id="PF07687"/>
    </source>
</evidence>
<dbReference type="Pfam" id="PF07687">
    <property type="entry name" value="M20_dimer"/>
    <property type="match status" value="1"/>
</dbReference>
<dbReference type="Gene3D" id="3.30.70.360">
    <property type="match status" value="1"/>
</dbReference>
<feature type="binding site" evidence="2">
    <location>
        <position position="107"/>
    </location>
    <ligand>
        <name>Mn(2+)</name>
        <dbReference type="ChEBI" id="CHEBI:29035"/>
        <label>2</label>
    </ligand>
</feature>
<proteinExistence type="predicted"/>
<dbReference type="AlphaFoldDB" id="A0A6L5X6Z6"/>
<dbReference type="PANTHER" id="PTHR11014:SF63">
    <property type="entry name" value="METALLOPEPTIDASE, PUTATIVE (AFU_ORTHOLOGUE AFUA_6G09600)-RELATED"/>
    <property type="match status" value="1"/>
</dbReference>
<organism evidence="4 5">
    <name type="scientific">Porcincola intestinalis</name>
    <dbReference type="NCBI Taxonomy" id="2606632"/>
    <lineage>
        <taxon>Bacteria</taxon>
        <taxon>Bacillati</taxon>
        <taxon>Bacillota</taxon>
        <taxon>Clostridia</taxon>
        <taxon>Lachnospirales</taxon>
        <taxon>Lachnospiraceae</taxon>
        <taxon>Porcincola</taxon>
    </lineage>
</organism>
<sequence length="393" mass="42462">MDLHLTEKEAGQVLAIKRDLHMHPELSHEEFRTTERIREVLSGLPGIEILDLPDTSVVKTGVVARLRGGKSGGETGLRADIDALPQTEQVESPYKSRCEGKMHACGHDFHTASLLGAAMILSRNRAEVPGTVDFLFQEAEETTNGCQEMIDAGLFSIISPKYFFGMHNRPEVPAGQVVIQSGGLMSAKSNFVITVHGKGGHGAMPHLCIDPIVCAAAIIQSLQTIVSRNVDPMENAILTIGSIHGGSVENLIVEDVRMTGCVRALSQKTKETQIRRLEEIVTNTAKAYQCTADIEYKEVLPVAYNTPEMTKIAHRAAAAVVGEENCVTAVPTLASEDFAIIMDKIPSYLYWVGSGTEGESLHAWHNPKFHANDTALPVAAAVYASSAVTANQL</sequence>
<protein>
    <submittedName>
        <fullName evidence="4">Amidohydrolase</fullName>
    </submittedName>
</protein>
<keyword evidence="1 4" id="KW-0378">Hydrolase</keyword>
<dbReference type="FunFam" id="3.30.70.360:FF:000001">
    <property type="entry name" value="N-acetyldiaminopimelate deacetylase"/>
    <property type="match status" value="1"/>
</dbReference>
<dbReference type="Gene3D" id="3.40.630.10">
    <property type="entry name" value="Zn peptidases"/>
    <property type="match status" value="1"/>
</dbReference>
<feature type="domain" description="Peptidase M20 dimerisation" evidence="3">
    <location>
        <begin position="190"/>
        <end position="288"/>
    </location>
</feature>
<name>A0A6L5X6Z6_9FIRM</name>
<dbReference type="GO" id="GO:0019877">
    <property type="term" value="P:diaminopimelate biosynthetic process"/>
    <property type="evidence" value="ECO:0007669"/>
    <property type="project" value="UniProtKB-ARBA"/>
</dbReference>
<keyword evidence="2" id="KW-0479">Metal-binding</keyword>
<evidence type="ECO:0000313" key="5">
    <source>
        <dbReference type="Proteomes" id="UP000481852"/>
    </source>
</evidence>
<dbReference type="InterPro" id="IPR036264">
    <property type="entry name" value="Bact_exopeptidase_dim_dom"/>
</dbReference>
<feature type="binding site" evidence="2">
    <location>
        <position position="167"/>
    </location>
    <ligand>
        <name>Mn(2+)</name>
        <dbReference type="ChEBI" id="CHEBI:29035"/>
        <label>2</label>
    </ligand>
</feature>
<dbReference type="InterPro" id="IPR017439">
    <property type="entry name" value="Amidohydrolase"/>
</dbReference>
<dbReference type="Pfam" id="PF01546">
    <property type="entry name" value="Peptidase_M20"/>
    <property type="match status" value="1"/>
</dbReference>
<evidence type="ECO:0000256" key="2">
    <source>
        <dbReference type="PIRSR" id="PIRSR005962-1"/>
    </source>
</evidence>
<dbReference type="Proteomes" id="UP000481852">
    <property type="component" value="Unassembled WGS sequence"/>
</dbReference>
<gene>
    <name evidence="4" type="ORF">FYJ35_03690</name>
</gene>
<accession>A0A6L5X6Z6</accession>
<dbReference type="PIRSF" id="PIRSF005962">
    <property type="entry name" value="Pept_M20D_amidohydro"/>
    <property type="match status" value="1"/>
</dbReference>
<dbReference type="PANTHER" id="PTHR11014">
    <property type="entry name" value="PEPTIDASE M20 FAMILY MEMBER"/>
    <property type="match status" value="1"/>
</dbReference>
<dbReference type="SUPFAM" id="SSF53187">
    <property type="entry name" value="Zn-dependent exopeptidases"/>
    <property type="match status" value="1"/>
</dbReference>
<feature type="binding site" evidence="2">
    <location>
        <position position="105"/>
    </location>
    <ligand>
        <name>Mn(2+)</name>
        <dbReference type="ChEBI" id="CHEBI:29035"/>
        <label>2</label>
    </ligand>
</feature>
<dbReference type="RefSeq" id="WP_154523314.1">
    <property type="nucleotide sequence ID" value="NZ_VULZ01000002.1"/>
</dbReference>
<keyword evidence="2" id="KW-0464">Manganese</keyword>
<dbReference type="InterPro" id="IPR002933">
    <property type="entry name" value="Peptidase_M20"/>
</dbReference>